<dbReference type="Pfam" id="PF01609">
    <property type="entry name" value="DDE_Tnp_1"/>
    <property type="match status" value="1"/>
</dbReference>
<evidence type="ECO:0000256" key="2">
    <source>
        <dbReference type="SAM" id="Phobius"/>
    </source>
</evidence>
<evidence type="ECO:0000313" key="4">
    <source>
        <dbReference type="EMBL" id="KTD56996.1"/>
    </source>
</evidence>
<evidence type="ECO:0000259" key="3">
    <source>
        <dbReference type="Pfam" id="PF01609"/>
    </source>
</evidence>
<sequence length="160" mass="18095">MMDGSVIRAHQHAAGAQGGQEKQALGRSKGGFSSKIHVKVDSFGLPLSFILTPGQDSEIKTAKELLGNELSEYLLADKAYDSNEFREELKNRGTTAVIPSKKNRIIPIEHDTHIYKERNYVERFFNRVKNFRRIATRYDKTAAMFLGALTLISIILWLKL</sequence>
<reference evidence="4 5" key="1">
    <citation type="submission" date="2015-11" db="EMBL/GenBank/DDBJ databases">
        <title>Genomic analysis of 38 Legionella species identifies large and diverse effector repertoires.</title>
        <authorList>
            <person name="Burstein D."/>
            <person name="Amaro F."/>
            <person name="Zusman T."/>
            <person name="Lifshitz Z."/>
            <person name="Cohen O."/>
            <person name="Gilbert J.A."/>
            <person name="Pupko T."/>
            <person name="Shuman H.A."/>
            <person name="Segal G."/>
        </authorList>
    </citation>
    <scope>NUCLEOTIDE SEQUENCE [LARGE SCALE GENOMIC DNA]</scope>
    <source>
        <strain evidence="4 5">SC-63-C7</strain>
    </source>
</reference>
<proteinExistence type="predicted"/>
<dbReference type="PANTHER" id="PTHR30007:SF1">
    <property type="entry name" value="BLR1914 PROTEIN"/>
    <property type="match status" value="1"/>
</dbReference>
<evidence type="ECO:0000256" key="1">
    <source>
        <dbReference type="SAM" id="MobiDB-lite"/>
    </source>
</evidence>
<feature type="domain" description="Transposase IS4-like" evidence="3">
    <location>
        <begin position="2"/>
        <end position="155"/>
    </location>
</feature>
<gene>
    <name evidence="4" type="ORF">Lsan_2618</name>
</gene>
<dbReference type="OrthoDB" id="1551210at2"/>
<dbReference type="PANTHER" id="PTHR30007">
    <property type="entry name" value="PHP DOMAIN PROTEIN"/>
    <property type="match status" value="1"/>
</dbReference>
<dbReference type="NCBIfam" id="NF033580">
    <property type="entry name" value="transpos_IS5_3"/>
    <property type="match status" value="1"/>
</dbReference>
<dbReference type="PATRIC" id="fig|45074.5.peg.2816"/>
<keyword evidence="2" id="KW-0472">Membrane</keyword>
<evidence type="ECO:0000313" key="5">
    <source>
        <dbReference type="Proteomes" id="UP000054703"/>
    </source>
</evidence>
<dbReference type="GO" id="GO:0004803">
    <property type="term" value="F:transposase activity"/>
    <property type="evidence" value="ECO:0007669"/>
    <property type="project" value="InterPro"/>
</dbReference>
<comment type="caution">
    <text evidence="4">The sequence shown here is derived from an EMBL/GenBank/DDBJ whole genome shotgun (WGS) entry which is preliminary data.</text>
</comment>
<dbReference type="AlphaFoldDB" id="A0A0W0YJV2"/>
<dbReference type="EMBL" id="LNYU01000078">
    <property type="protein sequence ID" value="KTD56996.1"/>
    <property type="molecule type" value="Genomic_DNA"/>
</dbReference>
<feature type="transmembrane region" description="Helical" evidence="2">
    <location>
        <begin position="141"/>
        <end position="158"/>
    </location>
</feature>
<dbReference type="Proteomes" id="UP000054703">
    <property type="component" value="Unassembled WGS sequence"/>
</dbReference>
<dbReference type="GO" id="GO:0003677">
    <property type="term" value="F:DNA binding"/>
    <property type="evidence" value="ECO:0007669"/>
    <property type="project" value="InterPro"/>
</dbReference>
<feature type="region of interest" description="Disordered" evidence="1">
    <location>
        <begin position="1"/>
        <end position="28"/>
    </location>
</feature>
<name>A0A0W0YJV2_9GAMM</name>
<dbReference type="GO" id="GO:0006313">
    <property type="term" value="P:DNA transposition"/>
    <property type="evidence" value="ECO:0007669"/>
    <property type="project" value="InterPro"/>
</dbReference>
<keyword evidence="2" id="KW-0812">Transmembrane</keyword>
<organism evidence="4 5">
    <name type="scientific">Legionella santicrucis</name>
    <dbReference type="NCBI Taxonomy" id="45074"/>
    <lineage>
        <taxon>Bacteria</taxon>
        <taxon>Pseudomonadati</taxon>
        <taxon>Pseudomonadota</taxon>
        <taxon>Gammaproteobacteria</taxon>
        <taxon>Legionellales</taxon>
        <taxon>Legionellaceae</taxon>
        <taxon>Legionella</taxon>
    </lineage>
</organism>
<protein>
    <submittedName>
        <fullName evidence="4">Transposase</fullName>
    </submittedName>
</protein>
<keyword evidence="2" id="KW-1133">Transmembrane helix</keyword>
<dbReference type="STRING" id="45074.Lsan_2618"/>
<dbReference type="InterPro" id="IPR002559">
    <property type="entry name" value="Transposase_11"/>
</dbReference>
<accession>A0A0W0YJV2</accession>
<dbReference type="RefSeq" id="WP_058514687.1">
    <property type="nucleotide sequence ID" value="NZ_CAAAIH010000131.1"/>
</dbReference>
<keyword evidence="5" id="KW-1185">Reference proteome</keyword>